<dbReference type="Proteomes" id="UP000282195">
    <property type="component" value="Plasmid pRCCGE525c"/>
</dbReference>
<evidence type="ECO:0000313" key="6">
    <source>
        <dbReference type="Proteomes" id="UP000282195"/>
    </source>
</evidence>
<dbReference type="AlphaFoldDB" id="A0A387FXU5"/>
<name>A0A387FXU5_9HYPH</name>
<gene>
    <name evidence="5" type="ORF">CCGE525_31440</name>
</gene>
<dbReference type="GO" id="GO:0003700">
    <property type="term" value="F:DNA-binding transcription factor activity"/>
    <property type="evidence" value="ECO:0007669"/>
    <property type="project" value="InterPro"/>
</dbReference>
<dbReference type="InterPro" id="IPR011711">
    <property type="entry name" value="GntR_C"/>
</dbReference>
<organism evidence="5 6">
    <name type="scientific">Rhizobium jaguaris</name>
    <dbReference type="NCBI Taxonomy" id="1312183"/>
    <lineage>
        <taxon>Bacteria</taxon>
        <taxon>Pseudomonadati</taxon>
        <taxon>Pseudomonadota</taxon>
        <taxon>Alphaproteobacteria</taxon>
        <taxon>Hyphomicrobiales</taxon>
        <taxon>Rhizobiaceae</taxon>
        <taxon>Rhizobium/Agrobacterium group</taxon>
        <taxon>Rhizobium</taxon>
    </lineage>
</organism>
<dbReference type="PANTHER" id="PTHR43537">
    <property type="entry name" value="TRANSCRIPTIONAL REGULATOR, GNTR FAMILY"/>
    <property type="match status" value="1"/>
</dbReference>
<dbReference type="SMART" id="SM00345">
    <property type="entry name" value="HTH_GNTR"/>
    <property type="match status" value="1"/>
</dbReference>
<dbReference type="SUPFAM" id="SSF46785">
    <property type="entry name" value="Winged helix' DNA-binding domain"/>
    <property type="match status" value="1"/>
</dbReference>
<evidence type="ECO:0000313" key="5">
    <source>
        <dbReference type="EMBL" id="AYG63203.1"/>
    </source>
</evidence>
<protein>
    <submittedName>
        <fullName evidence="5">FCD domain-containing protein</fullName>
    </submittedName>
</protein>
<dbReference type="OrthoDB" id="8247358at2"/>
<sequence length="239" mass="26654">MRFTTSAMKTPDLDILRFQSMTSVLKHEIEQLVLSGHFASGERLNENALATRFQVSRGPIREACRALAESGLLELIPNRGVFVRSVSEEEALDVYDVRAALFGLAARLSAARMSEADLAKLDELLDTMDRFAEQGSLDEYYPVNLKFHQAILQGSGNKRLVDDYAALIKELHLFRARGLLHGGGLERSNLEHRQIVDALKARDPEAAFRAAFDHVQRGKDRMLHVEDPGRAKELAGKTA</sequence>
<dbReference type="InterPro" id="IPR000524">
    <property type="entry name" value="Tscrpt_reg_HTH_GntR"/>
</dbReference>
<dbReference type="SMART" id="SM00895">
    <property type="entry name" value="FCD"/>
    <property type="match status" value="1"/>
</dbReference>
<dbReference type="Gene3D" id="1.20.120.530">
    <property type="entry name" value="GntR ligand-binding domain-like"/>
    <property type="match status" value="1"/>
</dbReference>
<dbReference type="InterPro" id="IPR008920">
    <property type="entry name" value="TF_FadR/GntR_C"/>
</dbReference>
<accession>A0A387FXU5</accession>
<dbReference type="EMBL" id="CP032695">
    <property type="protein sequence ID" value="AYG63203.1"/>
    <property type="molecule type" value="Genomic_DNA"/>
</dbReference>
<keyword evidence="3" id="KW-0804">Transcription</keyword>
<dbReference type="SUPFAM" id="SSF48008">
    <property type="entry name" value="GntR ligand-binding domain-like"/>
    <property type="match status" value="1"/>
</dbReference>
<dbReference type="InterPro" id="IPR036390">
    <property type="entry name" value="WH_DNA-bd_sf"/>
</dbReference>
<dbReference type="KEGG" id="rjg:CCGE525_31440"/>
<dbReference type="PROSITE" id="PS50949">
    <property type="entry name" value="HTH_GNTR"/>
    <property type="match status" value="1"/>
</dbReference>
<keyword evidence="6" id="KW-1185">Reference proteome</keyword>
<keyword evidence="5" id="KW-0614">Plasmid</keyword>
<keyword evidence="1" id="KW-0805">Transcription regulation</keyword>
<dbReference type="PANTHER" id="PTHR43537:SF5">
    <property type="entry name" value="UXU OPERON TRANSCRIPTIONAL REGULATOR"/>
    <property type="match status" value="1"/>
</dbReference>
<feature type="domain" description="HTH gntR-type" evidence="4">
    <location>
        <begin position="19"/>
        <end position="86"/>
    </location>
</feature>
<dbReference type="CDD" id="cd07377">
    <property type="entry name" value="WHTH_GntR"/>
    <property type="match status" value="1"/>
</dbReference>
<evidence type="ECO:0000259" key="4">
    <source>
        <dbReference type="PROSITE" id="PS50949"/>
    </source>
</evidence>
<evidence type="ECO:0000256" key="1">
    <source>
        <dbReference type="ARBA" id="ARBA00023015"/>
    </source>
</evidence>
<dbReference type="Pfam" id="PF00392">
    <property type="entry name" value="GntR"/>
    <property type="match status" value="1"/>
</dbReference>
<evidence type="ECO:0000256" key="3">
    <source>
        <dbReference type="ARBA" id="ARBA00023163"/>
    </source>
</evidence>
<keyword evidence="2" id="KW-0238">DNA-binding</keyword>
<dbReference type="InterPro" id="IPR036388">
    <property type="entry name" value="WH-like_DNA-bd_sf"/>
</dbReference>
<reference evidence="5 6" key="1">
    <citation type="submission" date="2018-10" db="EMBL/GenBank/DDBJ databases">
        <title>Rhizobium etli, R. leguminosarum and a new Rhizobium genospecies from Phaseolus dumosus.</title>
        <authorList>
            <person name="Ramirez-Puebla S.T."/>
            <person name="Rogel-Hernandez M.A."/>
            <person name="Guerrero G."/>
            <person name="Ormeno-Orrillo E."/>
            <person name="Martinez-Romero J.C."/>
            <person name="Negrete-Yankelevich S."/>
            <person name="Martinez-Romero E."/>
        </authorList>
    </citation>
    <scope>NUCLEOTIDE SEQUENCE [LARGE SCALE GENOMIC DNA]</scope>
    <source>
        <strain evidence="5 6">CCGE525</strain>
        <plasmid evidence="6">prccge525c</plasmid>
    </source>
</reference>
<dbReference type="GO" id="GO:0003677">
    <property type="term" value="F:DNA binding"/>
    <property type="evidence" value="ECO:0007669"/>
    <property type="project" value="UniProtKB-KW"/>
</dbReference>
<proteinExistence type="predicted"/>
<dbReference type="Gene3D" id="1.10.10.10">
    <property type="entry name" value="Winged helix-like DNA-binding domain superfamily/Winged helix DNA-binding domain"/>
    <property type="match status" value="1"/>
</dbReference>
<dbReference type="Pfam" id="PF07729">
    <property type="entry name" value="FCD"/>
    <property type="match status" value="1"/>
</dbReference>
<geneLocation type="plasmid" evidence="6">
    <name>prccge525c</name>
</geneLocation>
<evidence type="ECO:0000256" key="2">
    <source>
        <dbReference type="ARBA" id="ARBA00023125"/>
    </source>
</evidence>